<evidence type="ECO:0000256" key="8">
    <source>
        <dbReference type="SAM" id="Coils"/>
    </source>
</evidence>
<comment type="subcellular location">
    <subcellularLocation>
        <location evidence="7">Cytoplasm</location>
    </subcellularLocation>
</comment>
<evidence type="ECO:0000256" key="1">
    <source>
        <dbReference type="ARBA" id="ARBA00022490"/>
    </source>
</evidence>
<evidence type="ECO:0000259" key="9">
    <source>
        <dbReference type="PROSITE" id="PS50151"/>
    </source>
</evidence>
<dbReference type="Gene3D" id="3.40.1440.10">
    <property type="entry name" value="GIY-YIG endonuclease"/>
    <property type="match status" value="1"/>
</dbReference>
<organism evidence="12 13">
    <name type="scientific">Lutispora thermophila DSM 19022</name>
    <dbReference type="NCBI Taxonomy" id="1122184"/>
    <lineage>
        <taxon>Bacteria</taxon>
        <taxon>Bacillati</taxon>
        <taxon>Bacillota</taxon>
        <taxon>Clostridia</taxon>
        <taxon>Lutisporales</taxon>
        <taxon>Lutisporaceae</taxon>
        <taxon>Lutispora</taxon>
    </lineage>
</organism>
<keyword evidence="8" id="KW-0175">Coiled coil</keyword>
<dbReference type="Pfam" id="PF22920">
    <property type="entry name" value="UvrC_RNaseH"/>
    <property type="match status" value="1"/>
</dbReference>
<keyword evidence="13" id="KW-1185">Reference proteome</keyword>
<dbReference type="SMART" id="SM00465">
    <property type="entry name" value="GIYc"/>
    <property type="match status" value="1"/>
</dbReference>
<dbReference type="GO" id="GO:0006289">
    <property type="term" value="P:nucleotide-excision repair"/>
    <property type="evidence" value="ECO:0007669"/>
    <property type="project" value="UniProtKB-UniRule"/>
</dbReference>
<dbReference type="PANTHER" id="PTHR30562:SF1">
    <property type="entry name" value="UVRABC SYSTEM PROTEIN C"/>
    <property type="match status" value="1"/>
</dbReference>
<dbReference type="Gene3D" id="1.10.150.20">
    <property type="entry name" value="5' to 3' exonuclease, C-terminal subdomain"/>
    <property type="match status" value="1"/>
</dbReference>
<sequence>MLNLEEKLKNLPDKPGVYIMKNENNHIIYVGKAINLKNRVRQYFQASANKSAKVHAMVENVRDFEYIITANELEALILECNLIKKHRPRYNVMLKDDKHYPYIKVTTNEGFPRVLKVREIKKDGAKYFGPYTDTKAVNQTIQLISKIFPIRSCNKNIEKIAGKERPCLNAHINQCIAPCTGKVSKEEYNKLVDSVLLFLEGKQQQLLSELEEKMEKYAENLEFEKAAELRDQIEAVKKINEKQIIISSRMEDQDVIAYAGSGELICVQAFFVRGGKLIGRETFFLSDVANSDGGEIISSFMKQFYNKALYVPKTILVSHDFDEKELIEEWLGSKKGSKVSITVPQRGDRRKLVEMARNNAEENIRLELEKEEKEKKISEACKELAGYMELYHRDINRIEAFDISNIQGVDNVASMIVFENGKPAKKNYRRFRIKGFEGQDDYGSMREILWRRFTHGIEERKKIDEEDGDYARGKFSEFPDLIMVDGGKGHVNAASEVLKELNLTIPICGMVKDDRHRTRGLIFEDREINIPVRSQAFKLMASIQDEAHRFAIEYHRSLREKKLEKSMLDEIEGIGPERKKALFKHFKNIEAIKEASIEELLKVKGMNKKAAENIYNFFNK</sequence>
<dbReference type="Proteomes" id="UP000184442">
    <property type="component" value="Unassembled WGS sequence"/>
</dbReference>
<dbReference type="InterPro" id="IPR047296">
    <property type="entry name" value="GIY-YIG_UvrC_Cho"/>
</dbReference>
<evidence type="ECO:0000259" key="11">
    <source>
        <dbReference type="PROSITE" id="PS50165"/>
    </source>
</evidence>
<dbReference type="OrthoDB" id="9804933at2"/>
<feature type="domain" description="UVR" evidence="9">
    <location>
        <begin position="204"/>
        <end position="239"/>
    </location>
</feature>
<dbReference type="GO" id="GO:0003677">
    <property type="term" value="F:DNA binding"/>
    <property type="evidence" value="ECO:0007669"/>
    <property type="project" value="UniProtKB-UniRule"/>
</dbReference>
<dbReference type="PANTHER" id="PTHR30562">
    <property type="entry name" value="UVRC/OXIDOREDUCTASE"/>
    <property type="match status" value="1"/>
</dbReference>
<dbReference type="AlphaFoldDB" id="A0A1M6I8T9"/>
<comment type="subunit">
    <text evidence="7">Interacts with UvrB in an incision complex.</text>
</comment>
<dbReference type="Pfam" id="PF14520">
    <property type="entry name" value="HHH_5"/>
    <property type="match status" value="1"/>
</dbReference>
<dbReference type="InterPro" id="IPR050066">
    <property type="entry name" value="UvrABC_protein_C"/>
</dbReference>
<comment type="similarity">
    <text evidence="7">Belongs to the UvrC family.</text>
</comment>
<feature type="domain" description="GIY-YIG" evidence="10">
    <location>
        <begin position="13"/>
        <end position="92"/>
    </location>
</feature>
<dbReference type="PROSITE" id="PS50151">
    <property type="entry name" value="UVR"/>
    <property type="match status" value="1"/>
</dbReference>
<dbReference type="Gene3D" id="3.30.420.340">
    <property type="entry name" value="UvrC, RNAse H endonuclease domain"/>
    <property type="match status" value="1"/>
</dbReference>
<keyword evidence="4 7" id="KW-0267">Excision nuclease</keyword>
<evidence type="ECO:0000256" key="5">
    <source>
        <dbReference type="ARBA" id="ARBA00023204"/>
    </source>
</evidence>
<dbReference type="SUPFAM" id="SSF47781">
    <property type="entry name" value="RuvA domain 2-like"/>
    <property type="match status" value="1"/>
</dbReference>
<protein>
    <recommendedName>
        <fullName evidence="7">UvrABC system protein C</fullName>
        <shortName evidence="7">Protein UvrC</shortName>
    </recommendedName>
    <alternativeName>
        <fullName evidence="7">Excinuclease ABC subunit C</fullName>
    </alternativeName>
</protein>
<dbReference type="InterPro" id="IPR010994">
    <property type="entry name" value="RuvA_2-like"/>
</dbReference>
<dbReference type="NCBIfam" id="TIGR00194">
    <property type="entry name" value="uvrC"/>
    <property type="match status" value="1"/>
</dbReference>
<dbReference type="PROSITE" id="PS50165">
    <property type="entry name" value="UVRC"/>
    <property type="match status" value="1"/>
</dbReference>
<dbReference type="CDD" id="cd10434">
    <property type="entry name" value="GIY-YIG_UvrC_Cho"/>
    <property type="match status" value="1"/>
</dbReference>
<dbReference type="FunFam" id="4.10.860.10:FF:000002">
    <property type="entry name" value="UvrABC system protein C"/>
    <property type="match status" value="1"/>
</dbReference>
<feature type="domain" description="UvrC family homology region profile" evidence="11">
    <location>
        <begin position="255"/>
        <end position="498"/>
    </location>
</feature>
<dbReference type="GO" id="GO:0009381">
    <property type="term" value="F:excinuclease ABC activity"/>
    <property type="evidence" value="ECO:0007669"/>
    <property type="project" value="UniProtKB-UniRule"/>
</dbReference>
<name>A0A1M6I8T9_9FIRM</name>
<evidence type="ECO:0000313" key="12">
    <source>
        <dbReference type="EMBL" id="SHJ30813.1"/>
    </source>
</evidence>
<dbReference type="PROSITE" id="PS50164">
    <property type="entry name" value="GIY_YIG"/>
    <property type="match status" value="1"/>
</dbReference>
<reference evidence="12 13" key="1">
    <citation type="submission" date="2016-11" db="EMBL/GenBank/DDBJ databases">
        <authorList>
            <person name="Jaros S."/>
            <person name="Januszkiewicz K."/>
            <person name="Wedrychowicz H."/>
        </authorList>
    </citation>
    <scope>NUCLEOTIDE SEQUENCE [LARGE SCALE GENOMIC DNA]</scope>
    <source>
        <strain evidence="12 13">DSM 19022</strain>
    </source>
</reference>
<dbReference type="InterPro" id="IPR038476">
    <property type="entry name" value="UvrC_RNase_H_dom_sf"/>
</dbReference>
<dbReference type="Pfam" id="PF01541">
    <property type="entry name" value="GIY-YIG"/>
    <property type="match status" value="1"/>
</dbReference>
<keyword evidence="5 7" id="KW-0234">DNA repair</keyword>
<dbReference type="GO" id="GO:0009432">
    <property type="term" value="P:SOS response"/>
    <property type="evidence" value="ECO:0007669"/>
    <property type="project" value="UniProtKB-UniRule"/>
</dbReference>
<keyword evidence="3 7" id="KW-0228">DNA excision</keyword>
<keyword evidence="1 7" id="KW-0963">Cytoplasm</keyword>
<accession>A0A1M6I8T9</accession>
<evidence type="ECO:0000259" key="10">
    <source>
        <dbReference type="PROSITE" id="PS50164"/>
    </source>
</evidence>
<keyword evidence="6 7" id="KW-0742">SOS response</keyword>
<evidence type="ECO:0000256" key="4">
    <source>
        <dbReference type="ARBA" id="ARBA00022881"/>
    </source>
</evidence>
<dbReference type="EMBL" id="FQZS01000028">
    <property type="protein sequence ID" value="SHJ30813.1"/>
    <property type="molecule type" value="Genomic_DNA"/>
</dbReference>
<dbReference type="InterPro" id="IPR000305">
    <property type="entry name" value="GIY-YIG_endonuc"/>
</dbReference>
<dbReference type="Pfam" id="PF02151">
    <property type="entry name" value="UVR"/>
    <property type="match status" value="1"/>
</dbReference>
<dbReference type="SMART" id="SM00278">
    <property type="entry name" value="HhH1"/>
    <property type="match status" value="2"/>
</dbReference>
<dbReference type="InterPro" id="IPR036876">
    <property type="entry name" value="UVR_dom_sf"/>
</dbReference>
<gene>
    <name evidence="7" type="primary">uvrC</name>
    <name evidence="12" type="ORF">SAMN02745176_03132</name>
</gene>
<keyword evidence="2 7" id="KW-0227">DNA damage</keyword>
<dbReference type="Gene3D" id="4.10.860.10">
    <property type="entry name" value="UVR domain"/>
    <property type="match status" value="1"/>
</dbReference>
<comment type="function">
    <text evidence="7">The UvrABC repair system catalyzes the recognition and processing of DNA lesions. UvrC both incises the 5' and 3' sides of the lesion. The N-terminal half is responsible for the 3' incision and the C-terminal half is responsible for the 5' incision.</text>
</comment>
<dbReference type="InterPro" id="IPR035901">
    <property type="entry name" value="GIY-YIG_endonuc_sf"/>
</dbReference>
<dbReference type="InterPro" id="IPR004791">
    <property type="entry name" value="UvrC"/>
</dbReference>
<evidence type="ECO:0000256" key="2">
    <source>
        <dbReference type="ARBA" id="ARBA00022763"/>
    </source>
</evidence>
<dbReference type="GO" id="GO:0009380">
    <property type="term" value="C:excinuclease repair complex"/>
    <property type="evidence" value="ECO:0007669"/>
    <property type="project" value="InterPro"/>
</dbReference>
<dbReference type="NCBIfam" id="NF001824">
    <property type="entry name" value="PRK00558.1-5"/>
    <property type="match status" value="1"/>
</dbReference>
<dbReference type="SUPFAM" id="SSF82771">
    <property type="entry name" value="GIY-YIG endonuclease"/>
    <property type="match status" value="1"/>
</dbReference>
<feature type="coiled-coil region" evidence="8">
    <location>
        <begin position="200"/>
        <end position="227"/>
    </location>
</feature>
<proteinExistence type="inferred from homology"/>
<feature type="coiled-coil region" evidence="8">
    <location>
        <begin position="352"/>
        <end position="390"/>
    </location>
</feature>
<dbReference type="InterPro" id="IPR003583">
    <property type="entry name" value="Hlx-hairpin-Hlx_DNA-bd_motif"/>
</dbReference>
<evidence type="ECO:0000256" key="7">
    <source>
        <dbReference type="HAMAP-Rule" id="MF_00203"/>
    </source>
</evidence>
<evidence type="ECO:0000256" key="3">
    <source>
        <dbReference type="ARBA" id="ARBA00022769"/>
    </source>
</evidence>
<dbReference type="Pfam" id="PF08459">
    <property type="entry name" value="UvrC_RNaseH_dom"/>
    <property type="match status" value="1"/>
</dbReference>
<dbReference type="FunFam" id="3.40.1440.10:FF:000001">
    <property type="entry name" value="UvrABC system protein C"/>
    <property type="match status" value="1"/>
</dbReference>
<evidence type="ECO:0000256" key="6">
    <source>
        <dbReference type="ARBA" id="ARBA00023236"/>
    </source>
</evidence>
<dbReference type="STRING" id="1122184.SAMN02745176_03132"/>
<evidence type="ECO:0000313" key="13">
    <source>
        <dbReference type="Proteomes" id="UP000184442"/>
    </source>
</evidence>
<dbReference type="InterPro" id="IPR001162">
    <property type="entry name" value="UvrC_RNase_H_dom"/>
</dbReference>
<dbReference type="InterPro" id="IPR001943">
    <property type="entry name" value="UVR_dom"/>
</dbReference>
<dbReference type="HAMAP" id="MF_00203">
    <property type="entry name" value="UvrC"/>
    <property type="match status" value="1"/>
</dbReference>
<dbReference type="RefSeq" id="WP_073027352.1">
    <property type="nucleotide sequence ID" value="NZ_FQZS01000028.1"/>
</dbReference>
<dbReference type="SUPFAM" id="SSF46600">
    <property type="entry name" value="C-terminal UvrC-binding domain of UvrB"/>
    <property type="match status" value="1"/>
</dbReference>
<dbReference type="GO" id="GO:0005737">
    <property type="term" value="C:cytoplasm"/>
    <property type="evidence" value="ECO:0007669"/>
    <property type="project" value="UniProtKB-SubCell"/>
</dbReference>